<proteinExistence type="predicted"/>
<feature type="domain" description="SIS" evidence="1">
    <location>
        <begin position="26"/>
        <end position="180"/>
    </location>
</feature>
<evidence type="ECO:0000313" key="2">
    <source>
        <dbReference type="EMBL" id="OGW95042.1"/>
    </source>
</evidence>
<dbReference type="InterPro" id="IPR050099">
    <property type="entry name" value="SIS_GmhA/DiaA_subfam"/>
</dbReference>
<dbReference type="CDD" id="cd05006">
    <property type="entry name" value="SIS_GmhA"/>
    <property type="match status" value="1"/>
</dbReference>
<protein>
    <submittedName>
        <fullName evidence="2">Phosphoheptose isomerase</fullName>
    </submittedName>
</protein>
<dbReference type="Gene3D" id="3.40.50.10490">
    <property type="entry name" value="Glucose-6-phosphate isomerase like protein, domain 1"/>
    <property type="match status" value="1"/>
</dbReference>
<name>A0A1G1KQD5_9BACT</name>
<dbReference type="InterPro" id="IPR001347">
    <property type="entry name" value="SIS_dom"/>
</dbReference>
<dbReference type="InterPro" id="IPR035461">
    <property type="entry name" value="GmhA/DiaA"/>
</dbReference>
<organism evidence="2 3">
    <name type="scientific">Candidatus Danuiimicrobium aquiferis</name>
    <dbReference type="NCBI Taxonomy" id="1801832"/>
    <lineage>
        <taxon>Bacteria</taxon>
        <taxon>Pseudomonadati</taxon>
        <taxon>Candidatus Omnitrophota</taxon>
        <taxon>Candidatus Danuiimicrobium</taxon>
    </lineage>
</organism>
<gene>
    <name evidence="2" type="ORF">A3G33_05255</name>
</gene>
<dbReference type="Proteomes" id="UP000178187">
    <property type="component" value="Unassembled WGS sequence"/>
</dbReference>
<dbReference type="EMBL" id="MHFR01000069">
    <property type="protein sequence ID" value="OGW95042.1"/>
    <property type="molecule type" value="Genomic_DNA"/>
</dbReference>
<evidence type="ECO:0000259" key="1">
    <source>
        <dbReference type="PROSITE" id="PS51464"/>
    </source>
</evidence>
<dbReference type="AlphaFoldDB" id="A0A1G1KQD5"/>
<dbReference type="PANTHER" id="PTHR30390">
    <property type="entry name" value="SEDOHEPTULOSE 7-PHOSPHATE ISOMERASE / DNAA INITIATOR-ASSOCIATING FACTOR FOR REPLICATION INITIATION"/>
    <property type="match status" value="1"/>
</dbReference>
<dbReference type="PROSITE" id="PS51464">
    <property type="entry name" value="SIS"/>
    <property type="match status" value="1"/>
</dbReference>
<dbReference type="GO" id="GO:0097367">
    <property type="term" value="F:carbohydrate derivative binding"/>
    <property type="evidence" value="ECO:0007669"/>
    <property type="project" value="InterPro"/>
</dbReference>
<reference evidence="2 3" key="1">
    <citation type="journal article" date="2016" name="Nat. Commun.">
        <title>Thousands of microbial genomes shed light on interconnected biogeochemical processes in an aquifer system.</title>
        <authorList>
            <person name="Anantharaman K."/>
            <person name="Brown C.T."/>
            <person name="Hug L.A."/>
            <person name="Sharon I."/>
            <person name="Castelle C.J."/>
            <person name="Probst A.J."/>
            <person name="Thomas B.C."/>
            <person name="Singh A."/>
            <person name="Wilkins M.J."/>
            <person name="Karaoz U."/>
            <person name="Brodie E.L."/>
            <person name="Williams K.H."/>
            <person name="Hubbard S.S."/>
            <person name="Banfield J.F."/>
        </authorList>
    </citation>
    <scope>NUCLEOTIDE SEQUENCE [LARGE SCALE GENOMIC DNA]</scope>
</reference>
<dbReference type="GO" id="GO:0016853">
    <property type="term" value="F:isomerase activity"/>
    <property type="evidence" value="ECO:0007669"/>
    <property type="project" value="UniProtKB-KW"/>
</dbReference>
<sequence>MEFWKQYFNTLSMSVVNANLSDLDKSVKVIKNSSQKGGKIIIVGNGGSAAMASHVAVDLTKVAQVSAITFNDADLITCFANDYGYENWVEKGIEFYSAPDDVAVLISSSGKSENILRGAKKAKERGLKVLTFSGFNPNNPLRQIGNINFWVDSKEYNIVEMTHQAWLLGIVDKIAGDKRR</sequence>
<dbReference type="PANTHER" id="PTHR30390:SF7">
    <property type="entry name" value="PHOSPHOHEPTOSE ISOMERASE"/>
    <property type="match status" value="1"/>
</dbReference>
<dbReference type="InterPro" id="IPR046348">
    <property type="entry name" value="SIS_dom_sf"/>
</dbReference>
<evidence type="ECO:0000313" key="3">
    <source>
        <dbReference type="Proteomes" id="UP000178187"/>
    </source>
</evidence>
<dbReference type="Pfam" id="PF13580">
    <property type="entry name" value="SIS_2"/>
    <property type="match status" value="1"/>
</dbReference>
<accession>A0A1G1KQD5</accession>
<dbReference type="SUPFAM" id="SSF53697">
    <property type="entry name" value="SIS domain"/>
    <property type="match status" value="1"/>
</dbReference>
<dbReference type="GO" id="GO:1901135">
    <property type="term" value="P:carbohydrate derivative metabolic process"/>
    <property type="evidence" value="ECO:0007669"/>
    <property type="project" value="InterPro"/>
</dbReference>
<comment type="caution">
    <text evidence="2">The sequence shown here is derived from an EMBL/GenBank/DDBJ whole genome shotgun (WGS) entry which is preliminary data.</text>
</comment>
<keyword evidence="2" id="KW-0413">Isomerase</keyword>